<dbReference type="InterPro" id="IPR007791">
    <property type="entry name" value="DjlA_N"/>
</dbReference>
<proteinExistence type="predicted"/>
<evidence type="ECO:0000259" key="1">
    <source>
        <dbReference type="Pfam" id="PF05099"/>
    </source>
</evidence>
<evidence type="ECO:0000313" key="2">
    <source>
        <dbReference type="EMBL" id="XBO72779.1"/>
    </source>
</evidence>
<reference evidence="2" key="1">
    <citation type="submission" date="2022-06" db="EMBL/GenBank/DDBJ databases">
        <title>A novel DMS-producing enzyme.</title>
        <authorList>
            <person name="Zhang Y."/>
        </authorList>
    </citation>
    <scope>NUCLEOTIDE SEQUENCE</scope>
    <source>
        <strain evidence="2">RT37</strain>
    </source>
</reference>
<dbReference type="Pfam" id="PF05099">
    <property type="entry name" value="TerB"/>
    <property type="match status" value="1"/>
</dbReference>
<name>A0AAU7KMW0_9GAMM</name>
<sequence>MTMMASLKRWINDVAQQEDASSRVDLSLATAVLLCEVIRADYRLDDSEIHLMRSQLKEQFELEDEALDELMTLAREEAEGAVDHHRFVRELRDRTGYQDRVALVQQMWALAFADGEKDALEEHRIRALAELLHVSHSDFVRTRIVEQNRAEGV</sequence>
<dbReference type="RefSeq" id="WP_253028722.1">
    <property type="nucleotide sequence ID" value="NZ_CP098827.1"/>
</dbReference>
<dbReference type="EMBL" id="CP098827">
    <property type="protein sequence ID" value="XBO72779.1"/>
    <property type="molecule type" value="Genomic_DNA"/>
</dbReference>
<dbReference type="SUPFAM" id="SSF158682">
    <property type="entry name" value="TerB-like"/>
    <property type="match status" value="1"/>
</dbReference>
<dbReference type="AlphaFoldDB" id="A0AAU7KMW0"/>
<feature type="domain" description="Co-chaperone DjlA N-terminal" evidence="1">
    <location>
        <begin position="28"/>
        <end position="143"/>
    </location>
</feature>
<dbReference type="CDD" id="cd07313">
    <property type="entry name" value="terB_like_2"/>
    <property type="match status" value="1"/>
</dbReference>
<organism evidence="2">
    <name type="scientific">Halomonas sp. RT37</name>
    <dbReference type="NCBI Taxonomy" id="2950872"/>
    <lineage>
        <taxon>Bacteria</taxon>
        <taxon>Pseudomonadati</taxon>
        <taxon>Pseudomonadota</taxon>
        <taxon>Gammaproteobacteria</taxon>
        <taxon>Oceanospirillales</taxon>
        <taxon>Halomonadaceae</taxon>
        <taxon>Halomonas</taxon>
    </lineage>
</organism>
<protein>
    <submittedName>
        <fullName evidence="2">TerB family tellurite resistance protein</fullName>
    </submittedName>
</protein>
<dbReference type="Gene3D" id="1.10.3680.10">
    <property type="entry name" value="TerB-like"/>
    <property type="match status" value="1"/>
</dbReference>
<gene>
    <name evidence="2" type="ORF">NFG58_08795</name>
</gene>
<accession>A0AAU7KMW0</accession>
<dbReference type="InterPro" id="IPR029024">
    <property type="entry name" value="TerB-like"/>
</dbReference>